<feature type="region of interest" description="Disordered" evidence="5">
    <location>
        <begin position="498"/>
        <end position="528"/>
    </location>
</feature>
<evidence type="ECO:0000313" key="7">
    <source>
        <dbReference type="EMBL" id="MBS4104219.1"/>
    </source>
</evidence>
<keyword evidence="8" id="KW-1185">Reference proteome</keyword>
<dbReference type="Pfam" id="PF13186">
    <property type="entry name" value="SPASM"/>
    <property type="match status" value="1"/>
</dbReference>
<sequence>MAAPVAEVAAAQLYPQLLRSGTVHRTAEAGVLLIESTDEGTVVGTDTYRLEGFIADYLGLIDGVRNHHDLREAMADRYGPSFGTLLAERAVAWAAQHPQLVGFTTAPAEAPQSLRKTGDDKSFSPLHCTFEIIETCNFTCDHCYYSSSPSKKGRMELDGVLRVMEKLAAHGVRVIELTGGECTIHPDFIPILQRASELFDVVGVITNGYRVGMHEPTFEAMAAVPNLIVQVSIDAIGETHNTFRKHRNAFDTAVTAVKKLVGAGKIVRMSSSISDQTVSHVLPLYRLGKELGVAKHSFAPIASIGRGCNVGDTGLGARELVQQIESVLSAVQQDDPTLNNYAPMPSLAENYQAPRNCGAGWQTVAIDYDGFVRACNYSRDSKRFGNILEDDYPLIFGQKANFFFQNAPSPGGPDCFGCVHYYNCRGCFVKAFMVSETVYPECPWRKKWFPGMPLSNEYATERESISDIRRSVPAYSPSDSGHACTSCGDDIDAHDHPSKYTQLTRTPGTTASSSPTVFLGMSIGRRPR</sequence>
<keyword evidence="2" id="KW-0479">Metal-binding</keyword>
<proteinExistence type="predicted"/>
<protein>
    <submittedName>
        <fullName evidence="7">Radical SAM protein</fullName>
    </submittedName>
</protein>
<dbReference type="PANTHER" id="PTHR11228:SF7">
    <property type="entry name" value="PQQA PEPTIDE CYCLASE"/>
    <property type="match status" value="1"/>
</dbReference>
<dbReference type="InterPro" id="IPR007197">
    <property type="entry name" value="rSAM"/>
</dbReference>
<evidence type="ECO:0000259" key="6">
    <source>
        <dbReference type="PROSITE" id="PS51918"/>
    </source>
</evidence>
<dbReference type="InterPro" id="IPR013785">
    <property type="entry name" value="Aldolase_TIM"/>
</dbReference>
<dbReference type="Gene3D" id="3.20.20.70">
    <property type="entry name" value="Aldolase class I"/>
    <property type="match status" value="1"/>
</dbReference>
<dbReference type="Pfam" id="PF04055">
    <property type="entry name" value="Radical_SAM"/>
    <property type="match status" value="1"/>
</dbReference>
<keyword evidence="3" id="KW-0408">Iron</keyword>
<dbReference type="SUPFAM" id="SSF102114">
    <property type="entry name" value="Radical SAM enzymes"/>
    <property type="match status" value="1"/>
</dbReference>
<dbReference type="Proteomes" id="UP000676853">
    <property type="component" value="Unassembled WGS sequence"/>
</dbReference>
<feature type="compositionally biased region" description="Polar residues" evidence="5">
    <location>
        <begin position="499"/>
        <end position="516"/>
    </location>
</feature>
<name>A0ABS5NIT7_TSUPA</name>
<accession>A0ABS5NIT7</accession>
<evidence type="ECO:0000256" key="3">
    <source>
        <dbReference type="ARBA" id="ARBA00023004"/>
    </source>
</evidence>
<dbReference type="SFLD" id="SFLDG01067">
    <property type="entry name" value="SPASM/twitch_domain_containing"/>
    <property type="match status" value="1"/>
</dbReference>
<dbReference type="InterPro" id="IPR058240">
    <property type="entry name" value="rSAM_sf"/>
</dbReference>
<dbReference type="PROSITE" id="PS51918">
    <property type="entry name" value="RADICAL_SAM"/>
    <property type="match status" value="1"/>
</dbReference>
<keyword evidence="4" id="KW-0411">Iron-sulfur</keyword>
<evidence type="ECO:0000256" key="5">
    <source>
        <dbReference type="SAM" id="MobiDB-lite"/>
    </source>
</evidence>
<gene>
    <name evidence="7" type="ORF">KFZ73_23650</name>
</gene>
<dbReference type="InterPro" id="IPR050377">
    <property type="entry name" value="Radical_SAM_PqqE_MftC-like"/>
</dbReference>
<comment type="caution">
    <text evidence="7">The sequence shown here is derived from an EMBL/GenBank/DDBJ whole genome shotgun (WGS) entry which is preliminary data.</text>
</comment>
<dbReference type="SFLD" id="SFLDS00029">
    <property type="entry name" value="Radical_SAM"/>
    <property type="match status" value="1"/>
</dbReference>
<organism evidence="7 8">
    <name type="scientific">Tsukamurella paurometabola</name>
    <name type="common">Corynebacterium paurometabolum</name>
    <dbReference type="NCBI Taxonomy" id="2061"/>
    <lineage>
        <taxon>Bacteria</taxon>
        <taxon>Bacillati</taxon>
        <taxon>Actinomycetota</taxon>
        <taxon>Actinomycetes</taxon>
        <taxon>Mycobacteriales</taxon>
        <taxon>Tsukamurellaceae</taxon>
        <taxon>Tsukamurella</taxon>
    </lineage>
</organism>
<feature type="domain" description="Radical SAM core" evidence="6">
    <location>
        <begin position="122"/>
        <end position="334"/>
    </location>
</feature>
<evidence type="ECO:0000256" key="2">
    <source>
        <dbReference type="ARBA" id="ARBA00022723"/>
    </source>
</evidence>
<evidence type="ECO:0000256" key="4">
    <source>
        <dbReference type="ARBA" id="ARBA00023014"/>
    </source>
</evidence>
<dbReference type="RefSeq" id="WP_212555292.1">
    <property type="nucleotide sequence ID" value="NZ_JAGXOE010000124.1"/>
</dbReference>
<evidence type="ECO:0000256" key="1">
    <source>
        <dbReference type="ARBA" id="ARBA00022691"/>
    </source>
</evidence>
<dbReference type="CDD" id="cd01335">
    <property type="entry name" value="Radical_SAM"/>
    <property type="match status" value="1"/>
</dbReference>
<dbReference type="InterPro" id="IPR023885">
    <property type="entry name" value="4Fe4S-binding_SPASM_dom"/>
</dbReference>
<keyword evidence="1" id="KW-0949">S-adenosyl-L-methionine</keyword>
<dbReference type="EMBL" id="JAGXOE010000124">
    <property type="protein sequence ID" value="MBS4104219.1"/>
    <property type="molecule type" value="Genomic_DNA"/>
</dbReference>
<evidence type="ECO:0000313" key="8">
    <source>
        <dbReference type="Proteomes" id="UP000676853"/>
    </source>
</evidence>
<dbReference type="PANTHER" id="PTHR11228">
    <property type="entry name" value="RADICAL SAM DOMAIN PROTEIN"/>
    <property type="match status" value="1"/>
</dbReference>
<dbReference type="SFLD" id="SFLDG01386">
    <property type="entry name" value="main_SPASM_domain-containing"/>
    <property type="match status" value="1"/>
</dbReference>
<reference evidence="7 8" key="1">
    <citation type="submission" date="2021-04" db="EMBL/GenBank/DDBJ databases">
        <title>Whole genome sequence analysis of a thiophenic sulfur metabolizing bacteria.</title>
        <authorList>
            <person name="Akhtar N."/>
            <person name="Akram J."/>
            <person name="Aslam A."/>
        </authorList>
    </citation>
    <scope>NUCLEOTIDE SEQUENCE [LARGE SCALE GENOMIC DNA]</scope>
    <source>
        <strain evidence="7 8">3OW</strain>
    </source>
</reference>